<name>A0A6J4ZR32_9BURK</name>
<dbReference type="EMBL" id="CADIKB010000001">
    <property type="protein sequence ID" value="CAB3638523.1"/>
    <property type="molecule type" value="Genomic_DNA"/>
</dbReference>
<proteinExistence type="predicted"/>
<evidence type="ECO:0000313" key="1">
    <source>
        <dbReference type="EMBL" id="CAB3638523.1"/>
    </source>
</evidence>
<accession>A0A6J4ZR32</accession>
<dbReference type="Proteomes" id="UP000494249">
    <property type="component" value="Unassembled WGS sequence"/>
</dbReference>
<protein>
    <recommendedName>
        <fullName evidence="3">UDP-glucose 4-epimerase</fullName>
    </recommendedName>
</protein>
<reference evidence="1 2" key="1">
    <citation type="submission" date="2020-04" db="EMBL/GenBank/DDBJ databases">
        <authorList>
            <person name="De Canck E."/>
        </authorList>
    </citation>
    <scope>NUCLEOTIDE SEQUENCE [LARGE SCALE GENOMIC DNA]</scope>
    <source>
        <strain evidence="1 2">LMG 22037</strain>
    </source>
</reference>
<evidence type="ECO:0000313" key="2">
    <source>
        <dbReference type="Proteomes" id="UP000494249"/>
    </source>
</evidence>
<dbReference type="RefSeq" id="WP_035483299.1">
    <property type="nucleotide sequence ID" value="NZ_CADFGL010000001.1"/>
</dbReference>
<gene>
    <name evidence="1" type="ORF">LMG22037_00072</name>
</gene>
<organism evidence="1 2">
    <name type="scientific">Paraburkholderia phenoliruptrix</name>
    <dbReference type="NCBI Taxonomy" id="252970"/>
    <lineage>
        <taxon>Bacteria</taxon>
        <taxon>Pseudomonadati</taxon>
        <taxon>Pseudomonadota</taxon>
        <taxon>Betaproteobacteria</taxon>
        <taxon>Burkholderiales</taxon>
        <taxon>Burkholderiaceae</taxon>
        <taxon>Paraburkholderia</taxon>
    </lineage>
</organism>
<evidence type="ECO:0008006" key="3">
    <source>
        <dbReference type="Google" id="ProtNLM"/>
    </source>
</evidence>
<sequence length="95" mass="10464">MSQSGNASDNNWSVAATTHRTAGGFDCSIQLCHQTAAVNFKHEFMHSSVFPTEREAVLAGLSEGLEWVRLKMSNALSRPSRTCHAEPGRDLHHSR</sequence>
<dbReference type="AlphaFoldDB" id="A0A6J4ZR32"/>